<feature type="transmembrane region" description="Helical" evidence="7">
    <location>
        <begin position="228"/>
        <end position="252"/>
    </location>
</feature>
<evidence type="ECO:0000313" key="9">
    <source>
        <dbReference type="Proteomes" id="UP001154282"/>
    </source>
</evidence>
<comment type="similarity">
    <text evidence="2">Belongs to the major facilitator superfamily. Proton-dependent oligopeptide transporter (POT/PTR) (TC 2.A.17) family.</text>
</comment>
<keyword evidence="4 7" id="KW-1133">Transmembrane helix</keyword>
<gene>
    <name evidence="8" type="ORF">LITE_LOCUS31664</name>
</gene>
<dbReference type="Proteomes" id="UP001154282">
    <property type="component" value="Unassembled WGS sequence"/>
</dbReference>
<dbReference type="SUPFAM" id="SSF103473">
    <property type="entry name" value="MFS general substrate transporter"/>
    <property type="match status" value="1"/>
</dbReference>
<reference evidence="8" key="1">
    <citation type="submission" date="2022-08" db="EMBL/GenBank/DDBJ databases">
        <authorList>
            <person name="Gutierrez-Valencia J."/>
        </authorList>
    </citation>
    <scope>NUCLEOTIDE SEQUENCE</scope>
</reference>
<sequence>MEIRAADGIQAAPAEAQETMASATMGCRGLKTFAIILGNEMVEKGTSAGVQALLTFYLKRQYFISNTAVATTLILWNALSNFSSPYASLAADLYGRFRVISASSILAFLVSIAQRKLFATGNEGFGMGIMWATTLSSKARPPPCYESNDPCEGPNGGQLLLLFTSLFLMGIGGGGIRRCSQTFAADQIMINRPAGAPTISSWYHSGAGMWVIIVVLLLTIAQEEYGWGFGLGAAAVFMLLSLVVFFIASAGYSKLPGGTDGRRGPRRREKSNSRHYSGVEQKESIHVFLNKACLVVNEEKEVNPTTGLPTDPWALCSVEQVEEFKALVKLIPIWLTGVLIAALTSPLTFTSLQAETMKRQFIGRRIQIPESAYGVFTVASSTLLVTLYNLSNKFFVSNAGIPATWRWRMGIGAAFSCTANIVAGAVERIRREKEIFTMSANWLIVQLCLTGLGEGFSAVAHSEFYDSHFVGVVVLEPVCWWIGGQFGVAYGEEIDGERSEKLGGRRFGPESL</sequence>
<dbReference type="InterPro" id="IPR000109">
    <property type="entry name" value="POT_fam"/>
</dbReference>
<evidence type="ECO:0000256" key="2">
    <source>
        <dbReference type="ARBA" id="ARBA00005982"/>
    </source>
</evidence>
<organism evidence="8 9">
    <name type="scientific">Linum tenue</name>
    <dbReference type="NCBI Taxonomy" id="586396"/>
    <lineage>
        <taxon>Eukaryota</taxon>
        <taxon>Viridiplantae</taxon>
        <taxon>Streptophyta</taxon>
        <taxon>Embryophyta</taxon>
        <taxon>Tracheophyta</taxon>
        <taxon>Spermatophyta</taxon>
        <taxon>Magnoliopsida</taxon>
        <taxon>eudicotyledons</taxon>
        <taxon>Gunneridae</taxon>
        <taxon>Pentapetalae</taxon>
        <taxon>rosids</taxon>
        <taxon>fabids</taxon>
        <taxon>Malpighiales</taxon>
        <taxon>Linaceae</taxon>
        <taxon>Linum</taxon>
    </lineage>
</organism>
<evidence type="ECO:0000313" key="8">
    <source>
        <dbReference type="EMBL" id="CAI0453645.1"/>
    </source>
</evidence>
<keyword evidence="3 7" id="KW-0812">Transmembrane</keyword>
<feature type="transmembrane region" description="Helical" evidence="7">
    <location>
        <begin position="405"/>
        <end position="426"/>
    </location>
</feature>
<dbReference type="InterPro" id="IPR036259">
    <property type="entry name" value="MFS_trans_sf"/>
</dbReference>
<proteinExistence type="inferred from homology"/>
<protein>
    <submittedName>
        <fullName evidence="8">Uncharacterized protein</fullName>
    </submittedName>
</protein>
<feature type="transmembrane region" description="Helical" evidence="7">
    <location>
        <begin position="202"/>
        <end position="221"/>
    </location>
</feature>
<keyword evidence="5 7" id="KW-0472">Membrane</keyword>
<keyword evidence="9" id="KW-1185">Reference proteome</keyword>
<feature type="transmembrane region" description="Helical" evidence="7">
    <location>
        <begin position="62"/>
        <end position="79"/>
    </location>
</feature>
<evidence type="ECO:0000256" key="6">
    <source>
        <dbReference type="SAM" id="MobiDB-lite"/>
    </source>
</evidence>
<feature type="transmembrane region" description="Helical" evidence="7">
    <location>
        <begin position="99"/>
        <end position="118"/>
    </location>
</feature>
<dbReference type="Pfam" id="PF00854">
    <property type="entry name" value="PTR2"/>
    <property type="match status" value="1"/>
</dbReference>
<comment type="caution">
    <text evidence="8">The sequence shown here is derived from an EMBL/GenBank/DDBJ whole genome shotgun (WGS) entry which is preliminary data.</text>
</comment>
<evidence type="ECO:0000256" key="3">
    <source>
        <dbReference type="ARBA" id="ARBA00022692"/>
    </source>
</evidence>
<accession>A0AAV0N5A3</accession>
<feature type="transmembrane region" description="Helical" evidence="7">
    <location>
        <begin position="159"/>
        <end position="176"/>
    </location>
</feature>
<dbReference type="PANTHER" id="PTHR11654">
    <property type="entry name" value="OLIGOPEPTIDE TRANSPORTER-RELATED"/>
    <property type="match status" value="1"/>
</dbReference>
<dbReference type="GO" id="GO:0016020">
    <property type="term" value="C:membrane"/>
    <property type="evidence" value="ECO:0007669"/>
    <property type="project" value="UniProtKB-SubCell"/>
</dbReference>
<name>A0AAV0N5A3_9ROSI</name>
<dbReference type="AlphaFoldDB" id="A0AAV0N5A3"/>
<dbReference type="Gene3D" id="1.20.1250.20">
    <property type="entry name" value="MFS general substrate transporter like domains"/>
    <property type="match status" value="1"/>
</dbReference>
<dbReference type="GO" id="GO:0022857">
    <property type="term" value="F:transmembrane transporter activity"/>
    <property type="evidence" value="ECO:0007669"/>
    <property type="project" value="InterPro"/>
</dbReference>
<feature type="transmembrane region" description="Helical" evidence="7">
    <location>
        <begin position="331"/>
        <end position="352"/>
    </location>
</feature>
<comment type="subcellular location">
    <subcellularLocation>
        <location evidence="1">Membrane</location>
        <topology evidence="1">Multi-pass membrane protein</topology>
    </subcellularLocation>
</comment>
<feature type="transmembrane region" description="Helical" evidence="7">
    <location>
        <begin position="372"/>
        <end position="390"/>
    </location>
</feature>
<evidence type="ECO:0000256" key="5">
    <source>
        <dbReference type="ARBA" id="ARBA00023136"/>
    </source>
</evidence>
<evidence type="ECO:0000256" key="7">
    <source>
        <dbReference type="SAM" id="Phobius"/>
    </source>
</evidence>
<evidence type="ECO:0000256" key="1">
    <source>
        <dbReference type="ARBA" id="ARBA00004141"/>
    </source>
</evidence>
<evidence type="ECO:0000256" key="4">
    <source>
        <dbReference type="ARBA" id="ARBA00022989"/>
    </source>
</evidence>
<dbReference type="EMBL" id="CAMGYJ010000008">
    <property type="protein sequence ID" value="CAI0453645.1"/>
    <property type="molecule type" value="Genomic_DNA"/>
</dbReference>
<feature type="region of interest" description="Disordered" evidence="6">
    <location>
        <begin position="258"/>
        <end position="278"/>
    </location>
</feature>